<comment type="caution">
    <text evidence="2">The sequence shown here is derived from an EMBL/GenBank/DDBJ whole genome shotgun (WGS) entry which is preliminary data.</text>
</comment>
<evidence type="ECO:0000313" key="2">
    <source>
        <dbReference type="EMBL" id="KAG0141031.1"/>
    </source>
</evidence>
<organism evidence="2 3">
    <name type="scientific">Cronartium quercuum f. sp. fusiforme G11</name>
    <dbReference type="NCBI Taxonomy" id="708437"/>
    <lineage>
        <taxon>Eukaryota</taxon>
        <taxon>Fungi</taxon>
        <taxon>Dikarya</taxon>
        <taxon>Basidiomycota</taxon>
        <taxon>Pucciniomycotina</taxon>
        <taxon>Pucciniomycetes</taxon>
        <taxon>Pucciniales</taxon>
        <taxon>Coleosporiaceae</taxon>
        <taxon>Cronartium</taxon>
    </lineage>
</organism>
<feature type="region of interest" description="Disordered" evidence="1">
    <location>
        <begin position="322"/>
        <end position="348"/>
    </location>
</feature>
<dbReference type="OrthoDB" id="10468776at2759"/>
<evidence type="ECO:0000256" key="1">
    <source>
        <dbReference type="SAM" id="MobiDB-lite"/>
    </source>
</evidence>
<protein>
    <submittedName>
        <fullName evidence="2">Uncharacterized protein</fullName>
    </submittedName>
</protein>
<dbReference type="AlphaFoldDB" id="A0A9P6NC56"/>
<dbReference type="Proteomes" id="UP000886653">
    <property type="component" value="Unassembled WGS sequence"/>
</dbReference>
<feature type="compositionally biased region" description="Basic and acidic residues" evidence="1">
    <location>
        <begin position="1"/>
        <end position="12"/>
    </location>
</feature>
<gene>
    <name evidence="2" type="ORF">CROQUDRAFT_310112</name>
</gene>
<sequence>MQMRAKRYEKDVPQYQKRKPHRTPVDNLSYRFSLLSLSEFPSEPLSLPYVLDRTVNPFPKPLPNTPYSYTSTTPLKFNKNPIKFDTVLLKFLLPTAMPEEPTTDYDWKSAKFQAGLPTMVKNAGDRLKDDGSNYADWEYRVTRLIETVAGKEKYLDDTEAHLKDPRGDRVIFSIIDLSDPADVGRRLSGSARSAMATIRSLFFFPSRSAHIMAWKEAHDNKLTDGMDVGTYLRKMDMMAMDLDRAGFKWTKDSVLGMWYQLGLPPSYANVSTVLNARLRAQPDRPVSAREVEEAIQAENQEHRNPGSGTLASFNALDLNATQAMPTGNRPPLIRGLPTPMRGNYRPPM</sequence>
<keyword evidence="3" id="KW-1185">Reference proteome</keyword>
<name>A0A9P6NC56_9BASI</name>
<dbReference type="EMBL" id="MU167405">
    <property type="protein sequence ID" value="KAG0141031.1"/>
    <property type="molecule type" value="Genomic_DNA"/>
</dbReference>
<reference evidence="2" key="1">
    <citation type="submission" date="2013-11" db="EMBL/GenBank/DDBJ databases">
        <title>Genome sequence of the fusiform rust pathogen reveals effectors for host alternation and coevolution with pine.</title>
        <authorList>
            <consortium name="DOE Joint Genome Institute"/>
            <person name="Smith K."/>
            <person name="Pendleton A."/>
            <person name="Kubisiak T."/>
            <person name="Anderson C."/>
            <person name="Salamov A."/>
            <person name="Aerts A."/>
            <person name="Riley R."/>
            <person name="Clum A."/>
            <person name="Lindquist E."/>
            <person name="Ence D."/>
            <person name="Campbell M."/>
            <person name="Kronenberg Z."/>
            <person name="Feau N."/>
            <person name="Dhillon B."/>
            <person name="Hamelin R."/>
            <person name="Burleigh J."/>
            <person name="Smith J."/>
            <person name="Yandell M."/>
            <person name="Nelson C."/>
            <person name="Grigoriev I."/>
            <person name="Davis J."/>
        </authorList>
    </citation>
    <scope>NUCLEOTIDE SEQUENCE</scope>
    <source>
        <strain evidence="2">G11</strain>
    </source>
</reference>
<feature type="region of interest" description="Disordered" evidence="1">
    <location>
        <begin position="1"/>
        <end position="22"/>
    </location>
</feature>
<proteinExistence type="predicted"/>
<accession>A0A9P6NC56</accession>
<evidence type="ECO:0000313" key="3">
    <source>
        <dbReference type="Proteomes" id="UP000886653"/>
    </source>
</evidence>